<dbReference type="Proteomes" id="UP000712080">
    <property type="component" value="Unassembled WGS sequence"/>
</dbReference>
<gene>
    <name evidence="1" type="ORF">G6047_08995</name>
</gene>
<keyword evidence="2" id="KW-1185">Reference proteome</keyword>
<dbReference type="SUPFAM" id="SSF56935">
    <property type="entry name" value="Porins"/>
    <property type="match status" value="1"/>
</dbReference>
<protein>
    <recommendedName>
        <fullName evidence="3">Porin</fullName>
    </recommendedName>
</protein>
<name>A0A972JGG0_9FLAO</name>
<evidence type="ECO:0000313" key="2">
    <source>
        <dbReference type="Proteomes" id="UP000712080"/>
    </source>
</evidence>
<sequence length="434" mass="48681">MKKLLYLVLLSPIAVFSQHDHMQMAPDSTSTHNHSEMPGMNHAFSLNLPMSRNGSGTSWLPDDSPIYGGMFHAKDWMFMAHGNLFVRYNHQDVSRKGSRGAEEFDAPNWFMFMGQRKVGEKGLFHFNAMFSFDALTGGNSGYPLLFQSGEAYRGNALVDRQHPHDLFSELSVSYTQAFSEKSDVFVYVGYPGEPALGPTAFMHRPSALYNPDAPLTHHWVDATHITFGVATIGYRYSRFKIEASSFTGREPDEHRYNFDTPRFDSYSARLSFNPNQNWSLQVSHGFLKSPEALHLNEDVNRTTTSANYAKKLENGSFNAVALWGMNKSAGHDSENAALLEASWQKRKLAIYGRYEFVEKSSEELSLENTFGERIFPVNVITLGANYELLSVGKLRLAGGGQFSVYAASSSLDNLYGKNPVAVEAYIRLYPGLMM</sequence>
<proteinExistence type="predicted"/>
<comment type="caution">
    <text evidence="1">The sequence shown here is derived from an EMBL/GenBank/DDBJ whole genome shotgun (WGS) entry which is preliminary data.</text>
</comment>
<dbReference type="AlphaFoldDB" id="A0A972JGG0"/>
<organism evidence="1 2">
    <name type="scientific">Flavobacterium silvaticum</name>
    <dbReference type="NCBI Taxonomy" id="1852020"/>
    <lineage>
        <taxon>Bacteria</taxon>
        <taxon>Pseudomonadati</taxon>
        <taxon>Bacteroidota</taxon>
        <taxon>Flavobacteriia</taxon>
        <taxon>Flavobacteriales</taxon>
        <taxon>Flavobacteriaceae</taxon>
        <taxon>Flavobacterium</taxon>
    </lineage>
</organism>
<dbReference type="RefSeq" id="WP_169527270.1">
    <property type="nucleotide sequence ID" value="NZ_JAAMPU010000104.1"/>
</dbReference>
<evidence type="ECO:0000313" key="1">
    <source>
        <dbReference type="EMBL" id="NMH28166.1"/>
    </source>
</evidence>
<reference evidence="1" key="1">
    <citation type="submission" date="2020-02" db="EMBL/GenBank/DDBJ databases">
        <title>Flavobacterium sp. genome.</title>
        <authorList>
            <person name="Jung H.S."/>
            <person name="Baek J.H."/>
            <person name="Jeon C.O."/>
        </authorList>
    </citation>
    <scope>NUCLEOTIDE SEQUENCE</scope>
    <source>
        <strain evidence="1">SE-s28</strain>
    </source>
</reference>
<dbReference type="EMBL" id="JAAMPU010000104">
    <property type="protein sequence ID" value="NMH28166.1"/>
    <property type="molecule type" value="Genomic_DNA"/>
</dbReference>
<evidence type="ECO:0008006" key="3">
    <source>
        <dbReference type="Google" id="ProtNLM"/>
    </source>
</evidence>
<accession>A0A972JGG0</accession>